<evidence type="ECO:0000313" key="1">
    <source>
        <dbReference type="EMBL" id="SER33849.1"/>
    </source>
</evidence>
<dbReference type="EMBL" id="FOFJ01000043">
    <property type="protein sequence ID" value="SER33849.1"/>
    <property type="molecule type" value="Genomic_DNA"/>
</dbReference>
<sequence length="349" mass="39642">MSKKSNQHYVPQFYFRLFSSDGRSICVLNRKNGTSYPAAPIKGQASKHKFYGADEIEDAFSNIEGVFSSTLRHLKNCVDLRELSEADHLLTLQAIMFQKARTLGARNSSHPMNDRLTKLWLEAEINKNESLTGDQKLEYISSLDLFEVDHLRFHLEQIKTSIEQAHLLGDLVPILLDNRTNRPFIFGDSPVVFHNSHFGNVKLRGVLGFTTPGLQIFFPLSEKRTLLLIDPMHYSVKRIRAGNVVHVRELRDIAIINKLQIHSATTAIYFSDYKHADYVRSIWSEENKKLSANLVAVVEAPSFDHKGTPQGEIVHSFAPMLPVNLSLSFLEHEILGDSDYSFAERSAYV</sequence>
<dbReference type="Proteomes" id="UP000199267">
    <property type="component" value="Unassembled WGS sequence"/>
</dbReference>
<dbReference type="AlphaFoldDB" id="A0A1H9NDZ2"/>
<dbReference type="RefSeq" id="WP_090624040.1">
    <property type="nucleotide sequence ID" value="NZ_FOFJ01000043.1"/>
</dbReference>
<proteinExistence type="predicted"/>
<evidence type="ECO:0008006" key="3">
    <source>
        <dbReference type="Google" id="ProtNLM"/>
    </source>
</evidence>
<reference evidence="1 2" key="1">
    <citation type="submission" date="2016-10" db="EMBL/GenBank/DDBJ databases">
        <authorList>
            <person name="de Groot N.N."/>
        </authorList>
    </citation>
    <scope>NUCLEOTIDE SEQUENCE [LARGE SCALE GENOMIC DNA]</scope>
    <source>
        <strain evidence="1 2">DSM 378</strain>
    </source>
</reference>
<accession>A0A1H9NDZ2</accession>
<dbReference type="InterPro" id="IPR025332">
    <property type="entry name" value="DUF4238"/>
</dbReference>
<dbReference type="Pfam" id="PF14022">
    <property type="entry name" value="DUF4238"/>
    <property type="match status" value="1"/>
</dbReference>
<evidence type="ECO:0000313" key="2">
    <source>
        <dbReference type="Proteomes" id="UP000199267"/>
    </source>
</evidence>
<gene>
    <name evidence="1" type="ORF">SAMN04244573_03408</name>
</gene>
<name>A0A1H9NDZ2_9GAMM</name>
<protein>
    <recommendedName>
        <fullName evidence="3">DUF4238 domain-containing protein</fullName>
    </recommendedName>
</protein>
<organism evidence="1 2">
    <name type="scientific">Azotobacter beijerinckii</name>
    <dbReference type="NCBI Taxonomy" id="170623"/>
    <lineage>
        <taxon>Bacteria</taxon>
        <taxon>Pseudomonadati</taxon>
        <taxon>Pseudomonadota</taxon>
        <taxon>Gammaproteobacteria</taxon>
        <taxon>Pseudomonadales</taxon>
        <taxon>Pseudomonadaceae</taxon>
        <taxon>Azotobacter</taxon>
    </lineage>
</organism>